<dbReference type="RefSeq" id="WP_073060682.1">
    <property type="nucleotide sequence ID" value="NZ_FRCK01000001.1"/>
</dbReference>
<dbReference type="Pfam" id="PF00027">
    <property type="entry name" value="cNMP_binding"/>
    <property type="match status" value="1"/>
</dbReference>
<keyword evidence="4" id="KW-1185">Reference proteome</keyword>
<dbReference type="InterPro" id="IPR018490">
    <property type="entry name" value="cNMP-bd_dom_sf"/>
</dbReference>
<dbReference type="Gene3D" id="2.60.120.10">
    <property type="entry name" value="Jelly Rolls"/>
    <property type="match status" value="1"/>
</dbReference>
<dbReference type="CDD" id="cd00038">
    <property type="entry name" value="CAP_ED"/>
    <property type="match status" value="1"/>
</dbReference>
<dbReference type="InterPro" id="IPR000595">
    <property type="entry name" value="cNMP-bd_dom"/>
</dbReference>
<dbReference type="InterPro" id="IPR014710">
    <property type="entry name" value="RmlC-like_jellyroll"/>
</dbReference>
<organism evidence="3 4">
    <name type="scientific">Paracoccus solventivorans</name>
    <dbReference type="NCBI Taxonomy" id="53463"/>
    <lineage>
        <taxon>Bacteria</taxon>
        <taxon>Pseudomonadati</taxon>
        <taxon>Pseudomonadota</taxon>
        <taxon>Alphaproteobacteria</taxon>
        <taxon>Rhodobacterales</taxon>
        <taxon>Paracoccaceae</taxon>
        <taxon>Paracoccus</taxon>
    </lineage>
</organism>
<feature type="region of interest" description="Disordered" evidence="1">
    <location>
        <begin position="1"/>
        <end position="45"/>
    </location>
</feature>
<name>A0A1M7DA52_9RHOB</name>
<evidence type="ECO:0000313" key="4">
    <source>
        <dbReference type="Proteomes" id="UP000184444"/>
    </source>
</evidence>
<evidence type="ECO:0000256" key="1">
    <source>
        <dbReference type="SAM" id="MobiDB-lite"/>
    </source>
</evidence>
<dbReference type="InterPro" id="IPR043736">
    <property type="entry name" value="DUF5681"/>
</dbReference>
<dbReference type="PROSITE" id="PS50042">
    <property type="entry name" value="CNMP_BINDING_3"/>
    <property type="match status" value="1"/>
</dbReference>
<dbReference type="Pfam" id="PF18932">
    <property type="entry name" value="DUF5681"/>
    <property type="match status" value="1"/>
</dbReference>
<dbReference type="AlphaFoldDB" id="A0A1M7DA52"/>
<accession>A0A1M7DA52</accession>
<proteinExistence type="predicted"/>
<dbReference type="Proteomes" id="UP000184444">
    <property type="component" value="Unassembled WGS sequence"/>
</dbReference>
<gene>
    <name evidence="3" type="ORF">SAMN05444389_101235</name>
</gene>
<reference evidence="4" key="1">
    <citation type="submission" date="2016-11" db="EMBL/GenBank/DDBJ databases">
        <authorList>
            <person name="Varghese N."/>
            <person name="Submissions S."/>
        </authorList>
    </citation>
    <scope>NUCLEOTIDE SEQUENCE [LARGE SCALE GENOMIC DNA]</scope>
    <source>
        <strain evidence="4">DSM 6637</strain>
    </source>
</reference>
<dbReference type="SUPFAM" id="SSF51206">
    <property type="entry name" value="cAMP-binding domain-like"/>
    <property type="match status" value="1"/>
</dbReference>
<dbReference type="STRING" id="53463.SAMN05444389_101235"/>
<dbReference type="OrthoDB" id="9776746at2"/>
<evidence type="ECO:0000259" key="2">
    <source>
        <dbReference type="PROSITE" id="PS50042"/>
    </source>
</evidence>
<feature type="region of interest" description="Disordered" evidence="1">
    <location>
        <begin position="316"/>
        <end position="341"/>
    </location>
</feature>
<protein>
    <submittedName>
        <fullName evidence="3">Cyclic nucleotide-binding domain-containing protein</fullName>
    </submittedName>
</protein>
<evidence type="ECO:0000313" key="3">
    <source>
        <dbReference type="EMBL" id="SHL76376.1"/>
    </source>
</evidence>
<feature type="domain" description="Cyclic nucleotide-binding" evidence="2">
    <location>
        <begin position="356"/>
        <end position="474"/>
    </location>
</feature>
<feature type="compositionally biased region" description="Polar residues" evidence="1">
    <location>
        <begin position="1"/>
        <end position="10"/>
    </location>
</feature>
<sequence>MTGSPSQSDGNAYAVGYGRPPKWGQFRKGKSGNPAGRPKGAKNKLKITGGKIDDVLKRELARTVEIRGVDGPETLSILEAAARSLSVQAMKGNVRAQEQLIKLQREIDARDAAELDARDRALRALKEHQLARRRRNIERGIDEDLVPDPDHIVMDRATGRMVIRGPADLQQKVEWERMWGAFGCFKWELEQARKKLARLRPRHADERAYLINAIREHEYFVMFYAMKLMSVFSIEAWQVTDDGFEQQELEQRLQEGRWPEPPANIRRGLSAKQLQALRCGENYHDAIAIQERWRKSGMPPLRRPGKPAAQEAFERQQTRLSGAGVEVSSAHQATAPSDHGEAVSAIEPSWIDQFSLLRGLPPDDRACLEAASTIVTTPAGERVFAPGDAVHRIFFILSGQIRVQRPPEDGRTIQAFLLGSGAPSVLAVGSTLEVEEYNADGIAESDVTSVAISTETFVDMFHRSPSFRMFVYER</sequence>
<dbReference type="EMBL" id="FRCK01000001">
    <property type="protein sequence ID" value="SHL76376.1"/>
    <property type="molecule type" value="Genomic_DNA"/>
</dbReference>